<organism evidence="5 6">
    <name type="scientific">Eubacterium maltosivorans</name>
    <dbReference type="NCBI Taxonomy" id="2041044"/>
    <lineage>
        <taxon>Bacteria</taxon>
        <taxon>Bacillati</taxon>
        <taxon>Bacillota</taxon>
        <taxon>Clostridia</taxon>
        <taxon>Eubacteriales</taxon>
        <taxon>Eubacteriaceae</taxon>
        <taxon>Eubacterium</taxon>
    </lineage>
</organism>
<protein>
    <submittedName>
        <fullName evidence="5">Glutamine ABC transporter substrate-binding protein</fullName>
    </submittedName>
</protein>
<dbReference type="SMART" id="SM00079">
    <property type="entry name" value="PBPe"/>
    <property type="match status" value="1"/>
</dbReference>
<feature type="domain" description="Solute-binding protein family 3/N-terminal" evidence="3">
    <location>
        <begin position="37"/>
        <end position="259"/>
    </location>
</feature>
<dbReference type="InterPro" id="IPR001638">
    <property type="entry name" value="Solute-binding_3/MltF_N"/>
</dbReference>
<reference evidence="5 6" key="1">
    <citation type="submission" date="2018-05" db="EMBL/GenBank/DDBJ databases">
        <title>Genome comparison of Eubacterium sp.</title>
        <authorList>
            <person name="Feng Y."/>
            <person name="Sanchez-Andrea I."/>
            <person name="Stams A.J.M."/>
            <person name="De Vos W.M."/>
        </authorList>
    </citation>
    <scope>NUCLEOTIDE SEQUENCE [LARGE SCALE GENOMIC DNA]</scope>
    <source>
        <strain evidence="5 6">YI</strain>
    </source>
</reference>
<dbReference type="Pfam" id="PF00497">
    <property type="entry name" value="SBP_bac_3"/>
    <property type="match status" value="1"/>
</dbReference>
<keyword evidence="1 2" id="KW-0732">Signal</keyword>
<dbReference type="SMART" id="SM00062">
    <property type="entry name" value="PBPb"/>
    <property type="match status" value="1"/>
</dbReference>
<evidence type="ECO:0000313" key="6">
    <source>
        <dbReference type="Proteomes" id="UP000218387"/>
    </source>
</evidence>
<dbReference type="KEGG" id="emt:CPZ25_009665"/>
<feature type="domain" description="Ionotropic glutamate receptor C-terminal" evidence="4">
    <location>
        <begin position="37"/>
        <end position="258"/>
    </location>
</feature>
<evidence type="ECO:0000259" key="4">
    <source>
        <dbReference type="SMART" id="SM00079"/>
    </source>
</evidence>
<dbReference type="RefSeq" id="WP_058693552.1">
    <property type="nucleotide sequence ID" value="NZ_CP029487.1"/>
</dbReference>
<dbReference type="GO" id="GO:0015276">
    <property type="term" value="F:ligand-gated monoatomic ion channel activity"/>
    <property type="evidence" value="ECO:0007669"/>
    <property type="project" value="InterPro"/>
</dbReference>
<evidence type="ECO:0000313" key="5">
    <source>
        <dbReference type="EMBL" id="QCT71580.1"/>
    </source>
</evidence>
<dbReference type="CDD" id="cd13619">
    <property type="entry name" value="PBP2_GlnP"/>
    <property type="match status" value="1"/>
</dbReference>
<gene>
    <name evidence="5" type="ORF">CPZ25_009665</name>
</gene>
<dbReference type="InterPro" id="IPR001320">
    <property type="entry name" value="Iontro_rcpt_C"/>
</dbReference>
<dbReference type="GO" id="GO:0016020">
    <property type="term" value="C:membrane"/>
    <property type="evidence" value="ECO:0007669"/>
    <property type="project" value="InterPro"/>
</dbReference>
<name>A0A2A5TCN8_EUBML</name>
<accession>A0A2A5TCN8</accession>
<evidence type="ECO:0000259" key="3">
    <source>
        <dbReference type="SMART" id="SM00062"/>
    </source>
</evidence>
<dbReference type="EMBL" id="CP029487">
    <property type="protein sequence ID" value="QCT71580.1"/>
    <property type="molecule type" value="Genomic_DNA"/>
</dbReference>
<dbReference type="AlphaFoldDB" id="A0A2A5TCN8"/>
<evidence type="ECO:0000256" key="2">
    <source>
        <dbReference type="SAM" id="SignalP"/>
    </source>
</evidence>
<feature type="signal peptide" evidence="2">
    <location>
        <begin position="1"/>
        <end position="21"/>
    </location>
</feature>
<dbReference type="Proteomes" id="UP000218387">
    <property type="component" value="Chromosome"/>
</dbReference>
<sequence length="259" mass="27977">MKKLKMFGILALAAVMTFSLAACSSGGSSSGSDGAKKYIIATDTTFAPFEFEDESGNRVGIDMDLLKAIAEDQGFEYELQPLGFDAAVTALESGQADGVIAGMSITEERQKKYDFSDPYFDSGVGMAVKSDNDTIKSYDDLRGKNVAVKNGTEGSKYAESIKDQYGFTITSFPESANMYEDVKSGNSVACFEDYPVLGYAIAKGQPLKLVGDLQAGNSYGFAVQKGKNAELLEMFNTGLKNMKDNGKYQEILDTYIKTN</sequence>
<evidence type="ECO:0000256" key="1">
    <source>
        <dbReference type="ARBA" id="ARBA00022729"/>
    </source>
</evidence>
<keyword evidence="6" id="KW-1185">Reference proteome</keyword>
<dbReference type="PANTHER" id="PTHR35936">
    <property type="entry name" value="MEMBRANE-BOUND LYTIC MUREIN TRANSGLYCOSYLASE F"/>
    <property type="match status" value="1"/>
</dbReference>
<dbReference type="Gene3D" id="3.40.190.10">
    <property type="entry name" value="Periplasmic binding protein-like II"/>
    <property type="match status" value="2"/>
</dbReference>
<dbReference type="PANTHER" id="PTHR35936:SF38">
    <property type="entry name" value="GLUTAMINE-BINDING PERIPLASMIC PROTEIN"/>
    <property type="match status" value="1"/>
</dbReference>
<dbReference type="PROSITE" id="PS51257">
    <property type="entry name" value="PROKAR_LIPOPROTEIN"/>
    <property type="match status" value="1"/>
</dbReference>
<proteinExistence type="predicted"/>
<dbReference type="SUPFAM" id="SSF53850">
    <property type="entry name" value="Periplasmic binding protein-like II"/>
    <property type="match status" value="1"/>
</dbReference>
<feature type="chain" id="PRO_5011920066" evidence="2">
    <location>
        <begin position="22"/>
        <end position="259"/>
    </location>
</feature>